<organism evidence="2 3">
    <name type="scientific">Hepatospora eriocheir</name>
    <dbReference type="NCBI Taxonomy" id="1081669"/>
    <lineage>
        <taxon>Eukaryota</taxon>
        <taxon>Fungi</taxon>
        <taxon>Fungi incertae sedis</taxon>
        <taxon>Microsporidia</taxon>
        <taxon>Hepatosporidae</taxon>
        <taxon>Hepatospora</taxon>
    </lineage>
</organism>
<feature type="domain" description="DUF5097" evidence="1">
    <location>
        <begin position="7"/>
        <end position="129"/>
    </location>
</feature>
<gene>
    <name evidence="2" type="ORF">A0H76_1706</name>
</gene>
<reference evidence="2 3" key="1">
    <citation type="journal article" date="2017" name="Environ. Microbiol.">
        <title>Decay of the glycolytic pathway and adaptation to intranuclear parasitism within Enterocytozoonidae microsporidia.</title>
        <authorList>
            <person name="Wiredu Boakye D."/>
            <person name="Jaroenlak P."/>
            <person name="Prachumwat A."/>
            <person name="Williams T.A."/>
            <person name="Bateman K.S."/>
            <person name="Itsathitphaisarn O."/>
            <person name="Sritunyalucksana K."/>
            <person name="Paszkiewicz K.H."/>
            <person name="Moore K.A."/>
            <person name="Stentiford G.D."/>
            <person name="Williams B.A."/>
        </authorList>
    </citation>
    <scope>NUCLEOTIDE SEQUENCE [LARGE SCALE GENOMIC DNA]</scope>
    <source>
        <strain evidence="3">canceri</strain>
    </source>
</reference>
<accession>A0A1X0QLJ1</accession>
<protein>
    <recommendedName>
        <fullName evidence="1">DUF5097 domain-containing protein</fullName>
    </recommendedName>
</protein>
<dbReference type="EMBL" id="LTAI01000004">
    <property type="protein sequence ID" value="ORE00619.1"/>
    <property type="molecule type" value="Genomic_DNA"/>
</dbReference>
<dbReference type="VEuPathDB" id="MicrosporidiaDB:A0H76_1706"/>
<dbReference type="Pfam" id="PF17020">
    <property type="entry name" value="DUF5097"/>
    <property type="match status" value="1"/>
</dbReference>
<evidence type="ECO:0000259" key="1">
    <source>
        <dbReference type="Pfam" id="PF17020"/>
    </source>
</evidence>
<dbReference type="VEuPathDB" id="MicrosporidiaDB:HERIO_2288"/>
<dbReference type="Proteomes" id="UP000192501">
    <property type="component" value="Unassembled WGS sequence"/>
</dbReference>
<evidence type="ECO:0000313" key="2">
    <source>
        <dbReference type="EMBL" id="ORE00619.1"/>
    </source>
</evidence>
<dbReference type="InterPro" id="IPR031511">
    <property type="entry name" value="DUF5097"/>
</dbReference>
<name>A0A1X0QLJ1_9MICR</name>
<sequence length="458" mass="54710">MFKVPTIPFRKYIVKYILNHPSIPLSEMAVMIHTNIQDRFFTGEIVERVNGTSSDKYVVTKMLVNDSKMNEVLVKRVTDENSVEEFKLAACDLQRVNNYTFHDIYTFLDRITLQTPFGVVLRENIIDKINNPNLFEIPKTPKPQSYRVPNFFKEDKMRDFDLSRLKKFKLDSWEPEEQGKIIKLYNFFKQFKDHLKINCNITDLLNKIKYNGINISLETVDDKESIFWKNFTLKEVSRGFDELDIKMIVVLFKIAISYLERDMLEKAKFWDINIGIVFNEYTPEYSTNKEIRFSNDNVSWTLSNWKERVYIFIENVCVKLNNKRFLKYQEYFSSESEDNKLIFIEVLDILMKVCMSSETFRQNVTDKFWKNTKPKKNLYEIYESKSTFNCKSSNLGTFYYKDDDPITIFEMDNNLYGVHKQVYYSLDDDNGKILHDFLDIRIHSQKFLKMNLGDYYDF</sequence>
<evidence type="ECO:0000313" key="3">
    <source>
        <dbReference type="Proteomes" id="UP000192501"/>
    </source>
</evidence>
<proteinExistence type="predicted"/>
<comment type="caution">
    <text evidence="2">The sequence shown here is derived from an EMBL/GenBank/DDBJ whole genome shotgun (WGS) entry which is preliminary data.</text>
</comment>
<dbReference type="AlphaFoldDB" id="A0A1X0QLJ1"/>